<dbReference type="AlphaFoldDB" id="A0A163QSX7"/>
<dbReference type="EMBL" id="LRFC01000028">
    <property type="protein sequence ID" value="KZE65621.1"/>
    <property type="molecule type" value="Genomic_DNA"/>
</dbReference>
<keyword evidence="7" id="KW-1185">Reference proteome</keyword>
<comment type="subcellular location">
    <subcellularLocation>
        <location evidence="1">Membrane</location>
    </subcellularLocation>
</comment>
<feature type="transmembrane region" description="Helical" evidence="5">
    <location>
        <begin position="12"/>
        <end position="32"/>
    </location>
</feature>
<evidence type="ECO:0000256" key="4">
    <source>
        <dbReference type="ARBA" id="ARBA00023136"/>
    </source>
</evidence>
<dbReference type="OrthoDB" id="2970153at2"/>
<feature type="transmembrane region" description="Helical" evidence="5">
    <location>
        <begin position="38"/>
        <end position="57"/>
    </location>
</feature>
<dbReference type="Pfam" id="PF04688">
    <property type="entry name" value="Holin_SPP1"/>
    <property type="match status" value="1"/>
</dbReference>
<sequence length="83" mass="9631">MKLTMDKPSILRVVVWLITAINMVLAHYGVLFFIPSEFWAPIIADGIFLIWSAYVGHKNNYLSPRGKLQKQELIKRGLYRPNK</sequence>
<keyword evidence="4 5" id="KW-0472">Membrane</keyword>
<name>A0A163QSX7_9BACL</name>
<keyword evidence="2 5" id="KW-0812">Transmembrane</keyword>
<comment type="caution">
    <text evidence="6">The sequence shown here is derived from an EMBL/GenBank/DDBJ whole genome shotgun (WGS) entry which is preliminary data.</text>
</comment>
<dbReference type="RefSeq" id="WP_066242670.1">
    <property type="nucleotide sequence ID" value="NZ_LRFC01000028.1"/>
</dbReference>
<evidence type="ECO:0000256" key="3">
    <source>
        <dbReference type="ARBA" id="ARBA00022989"/>
    </source>
</evidence>
<accession>A0A163QSX7</accession>
<proteinExistence type="predicted"/>
<evidence type="ECO:0000256" key="5">
    <source>
        <dbReference type="SAM" id="Phobius"/>
    </source>
</evidence>
<gene>
    <name evidence="6" type="ORF">AWM68_20685</name>
</gene>
<evidence type="ECO:0000313" key="6">
    <source>
        <dbReference type="EMBL" id="KZE65621.1"/>
    </source>
</evidence>
<reference evidence="7" key="1">
    <citation type="submission" date="2016-01" db="EMBL/GenBank/DDBJ databases">
        <title>Draft genome of Chromobacterium sp. F49.</title>
        <authorList>
            <person name="Hong K.W."/>
        </authorList>
    </citation>
    <scope>NUCLEOTIDE SEQUENCE [LARGE SCALE GENOMIC DNA]</scope>
    <source>
        <strain evidence="7">P7IIIA</strain>
    </source>
</reference>
<dbReference type="Proteomes" id="UP000076567">
    <property type="component" value="Unassembled WGS sequence"/>
</dbReference>
<organism evidence="6 7">
    <name type="scientific">Fictibacillus phosphorivorans</name>
    <dbReference type="NCBI Taxonomy" id="1221500"/>
    <lineage>
        <taxon>Bacteria</taxon>
        <taxon>Bacillati</taxon>
        <taxon>Bacillota</taxon>
        <taxon>Bacilli</taxon>
        <taxon>Bacillales</taxon>
        <taxon>Fictibacillaceae</taxon>
        <taxon>Fictibacillus</taxon>
    </lineage>
</organism>
<evidence type="ECO:0000313" key="7">
    <source>
        <dbReference type="Proteomes" id="UP000076567"/>
    </source>
</evidence>
<dbReference type="InterPro" id="IPR006479">
    <property type="entry name" value="Holin"/>
</dbReference>
<evidence type="ECO:0000256" key="1">
    <source>
        <dbReference type="ARBA" id="ARBA00004370"/>
    </source>
</evidence>
<keyword evidence="3 5" id="KW-1133">Transmembrane helix</keyword>
<protein>
    <submittedName>
        <fullName evidence="6">Uncharacterized protein</fullName>
    </submittedName>
</protein>
<evidence type="ECO:0000256" key="2">
    <source>
        <dbReference type="ARBA" id="ARBA00022692"/>
    </source>
</evidence>